<dbReference type="FunFam" id="3.30.200.20:FF:000200">
    <property type="entry name" value="Serine/threonine-protein kinase RIO3"/>
    <property type="match status" value="1"/>
</dbReference>
<dbReference type="Gene3D" id="3.30.200.20">
    <property type="entry name" value="Phosphorylase Kinase, domain 1"/>
    <property type="match status" value="1"/>
</dbReference>
<evidence type="ECO:0000313" key="25">
    <source>
        <dbReference type="EMBL" id="CAD7244987.1"/>
    </source>
</evidence>
<evidence type="ECO:0000256" key="16">
    <source>
        <dbReference type="ARBA" id="ARBA00022859"/>
    </source>
</evidence>
<evidence type="ECO:0000256" key="7">
    <source>
        <dbReference type="ARBA" id="ARBA00022527"/>
    </source>
</evidence>
<dbReference type="GO" id="GO:0045087">
    <property type="term" value="P:innate immune response"/>
    <property type="evidence" value="ECO:0007669"/>
    <property type="project" value="UniProtKB-KW"/>
</dbReference>
<dbReference type="PANTHER" id="PTHR45723">
    <property type="entry name" value="SERINE/THREONINE-PROTEIN KINASE RIO1"/>
    <property type="match status" value="1"/>
</dbReference>
<evidence type="ECO:0000256" key="11">
    <source>
        <dbReference type="ARBA" id="ARBA00022723"/>
    </source>
</evidence>
<dbReference type="InterPro" id="IPR011009">
    <property type="entry name" value="Kinase-like_dom_sf"/>
</dbReference>
<dbReference type="InterPro" id="IPR017406">
    <property type="entry name" value="Ser/Thr_kinase_Rio3"/>
</dbReference>
<organism evidence="25">
    <name type="scientific">Darwinula stevensoni</name>
    <dbReference type="NCBI Taxonomy" id="69355"/>
    <lineage>
        <taxon>Eukaryota</taxon>
        <taxon>Metazoa</taxon>
        <taxon>Ecdysozoa</taxon>
        <taxon>Arthropoda</taxon>
        <taxon>Crustacea</taxon>
        <taxon>Oligostraca</taxon>
        <taxon>Ostracoda</taxon>
        <taxon>Podocopa</taxon>
        <taxon>Podocopida</taxon>
        <taxon>Darwinulocopina</taxon>
        <taxon>Darwinuloidea</taxon>
        <taxon>Darwinulidae</taxon>
        <taxon>Darwinula</taxon>
    </lineage>
</organism>
<comment type="catalytic activity">
    <reaction evidence="19 22">
        <text>L-seryl-[protein] + ATP = O-phospho-L-seryl-[protein] + ADP + H(+)</text>
        <dbReference type="Rhea" id="RHEA:17989"/>
        <dbReference type="Rhea" id="RHEA-COMP:9863"/>
        <dbReference type="Rhea" id="RHEA-COMP:11604"/>
        <dbReference type="ChEBI" id="CHEBI:15378"/>
        <dbReference type="ChEBI" id="CHEBI:29999"/>
        <dbReference type="ChEBI" id="CHEBI:30616"/>
        <dbReference type="ChEBI" id="CHEBI:83421"/>
        <dbReference type="ChEBI" id="CHEBI:456216"/>
        <dbReference type="EC" id="2.7.11.1"/>
    </reaction>
</comment>
<proteinExistence type="inferred from homology"/>
<keyword evidence="5" id="KW-0963">Cytoplasm</keyword>
<evidence type="ECO:0000256" key="14">
    <source>
        <dbReference type="ARBA" id="ARBA00022840"/>
    </source>
</evidence>
<comment type="cofactor">
    <cofactor evidence="1 22">
        <name>Mg(2+)</name>
        <dbReference type="ChEBI" id="CHEBI:18420"/>
    </cofactor>
</comment>
<comment type="subunit">
    <text evidence="20">Interacts with CASP10. Interacts with IRF3; RIOK3 probably mediates the interaction of TBK1 with IRF3. Associated with 40S pre-ribosomal particles.</text>
</comment>
<dbReference type="Gene3D" id="1.10.510.10">
    <property type="entry name" value="Transferase(Phosphotransferase) domain 1"/>
    <property type="match status" value="1"/>
</dbReference>
<keyword evidence="8" id="KW-0597">Phosphoprotein</keyword>
<evidence type="ECO:0000256" key="18">
    <source>
        <dbReference type="ARBA" id="ARBA00047899"/>
    </source>
</evidence>
<evidence type="ECO:0000256" key="8">
    <source>
        <dbReference type="ARBA" id="ARBA00022553"/>
    </source>
</evidence>
<dbReference type="GO" id="GO:0005737">
    <property type="term" value="C:cytoplasm"/>
    <property type="evidence" value="ECO:0007669"/>
    <property type="project" value="UniProtKB-SubCell"/>
</dbReference>
<accession>A0A7R9A287</accession>
<keyword evidence="6" id="KW-0690">Ribosome biogenesis</keyword>
<evidence type="ECO:0000256" key="2">
    <source>
        <dbReference type="ARBA" id="ARBA00004496"/>
    </source>
</evidence>
<dbReference type="GO" id="GO:0051607">
    <property type="term" value="P:defense response to virus"/>
    <property type="evidence" value="ECO:0007669"/>
    <property type="project" value="UniProtKB-KW"/>
</dbReference>
<keyword evidence="10 22" id="KW-0808">Transferase</keyword>
<dbReference type="InterPro" id="IPR018935">
    <property type="entry name" value="RIO_kinase_CS"/>
</dbReference>
<reference evidence="25" key="1">
    <citation type="submission" date="2020-11" db="EMBL/GenBank/DDBJ databases">
        <authorList>
            <person name="Tran Van P."/>
        </authorList>
    </citation>
    <scope>NUCLEOTIDE SEQUENCE</scope>
</reference>
<evidence type="ECO:0000256" key="6">
    <source>
        <dbReference type="ARBA" id="ARBA00022517"/>
    </source>
</evidence>
<dbReference type="InterPro" id="IPR051272">
    <property type="entry name" value="RIO-type_Ser/Thr_kinase"/>
</dbReference>
<evidence type="ECO:0000256" key="22">
    <source>
        <dbReference type="PIRNR" id="PIRNR038146"/>
    </source>
</evidence>
<keyword evidence="13 22" id="KW-0418">Kinase</keyword>
<keyword evidence="12 22" id="KW-0547">Nucleotide-binding</keyword>
<dbReference type="EMBL" id="CAJPEV010000751">
    <property type="protein sequence ID" value="CAG0888226.1"/>
    <property type="molecule type" value="Genomic_DNA"/>
</dbReference>
<dbReference type="GO" id="GO:0042254">
    <property type="term" value="P:ribosome biogenesis"/>
    <property type="evidence" value="ECO:0007669"/>
    <property type="project" value="UniProtKB-KW"/>
</dbReference>
<keyword evidence="17" id="KW-0051">Antiviral defense</keyword>
<feature type="region of interest" description="Disordered" evidence="23">
    <location>
        <begin position="41"/>
        <end position="70"/>
    </location>
</feature>
<keyword evidence="9" id="KW-0399">Innate immunity</keyword>
<dbReference type="OrthoDB" id="205248at2759"/>
<dbReference type="GO" id="GO:0046872">
    <property type="term" value="F:metal ion binding"/>
    <property type="evidence" value="ECO:0007669"/>
    <property type="project" value="UniProtKB-UniRule"/>
</dbReference>
<name>A0A7R9A287_9CRUS</name>
<evidence type="ECO:0000256" key="1">
    <source>
        <dbReference type="ARBA" id="ARBA00001946"/>
    </source>
</evidence>
<dbReference type="PIRSF" id="PIRSF038146">
    <property type="entry name" value="Ser/Thr_PK_RIO3"/>
    <property type="match status" value="1"/>
</dbReference>
<dbReference type="PROSITE" id="PS01245">
    <property type="entry name" value="RIO1"/>
    <property type="match status" value="1"/>
</dbReference>
<dbReference type="AlphaFoldDB" id="A0A7R9A287"/>
<dbReference type="SUPFAM" id="SSF56112">
    <property type="entry name" value="Protein kinase-like (PK-like)"/>
    <property type="match status" value="1"/>
</dbReference>
<evidence type="ECO:0000256" key="9">
    <source>
        <dbReference type="ARBA" id="ARBA00022588"/>
    </source>
</evidence>
<evidence type="ECO:0000256" key="5">
    <source>
        <dbReference type="ARBA" id="ARBA00022490"/>
    </source>
</evidence>
<evidence type="ECO:0000259" key="24">
    <source>
        <dbReference type="SMART" id="SM00090"/>
    </source>
</evidence>
<evidence type="ECO:0000256" key="19">
    <source>
        <dbReference type="ARBA" id="ARBA00048679"/>
    </source>
</evidence>
<dbReference type="Pfam" id="PF01163">
    <property type="entry name" value="RIO1"/>
    <property type="match status" value="1"/>
</dbReference>
<dbReference type="GO" id="GO:0004674">
    <property type="term" value="F:protein serine/threonine kinase activity"/>
    <property type="evidence" value="ECO:0007669"/>
    <property type="project" value="UniProtKB-UniRule"/>
</dbReference>
<keyword evidence="15 22" id="KW-0460">Magnesium</keyword>
<dbReference type="GO" id="GO:0005524">
    <property type="term" value="F:ATP binding"/>
    <property type="evidence" value="ECO:0007669"/>
    <property type="project" value="UniProtKB-UniRule"/>
</dbReference>
<dbReference type="InterPro" id="IPR018934">
    <property type="entry name" value="RIO_dom"/>
</dbReference>
<keyword evidence="26" id="KW-1185">Reference proteome</keyword>
<evidence type="ECO:0000256" key="10">
    <source>
        <dbReference type="ARBA" id="ARBA00022679"/>
    </source>
</evidence>
<gene>
    <name evidence="25" type="ORF">DSTB1V02_LOCUS4865</name>
</gene>
<evidence type="ECO:0000256" key="17">
    <source>
        <dbReference type="ARBA" id="ARBA00023118"/>
    </source>
</evidence>
<evidence type="ECO:0000256" key="13">
    <source>
        <dbReference type="ARBA" id="ARBA00022777"/>
    </source>
</evidence>
<comment type="subcellular location">
    <subcellularLocation>
        <location evidence="2">Cytoplasm</location>
    </subcellularLocation>
</comment>
<dbReference type="EC" id="2.7.11.1" evidence="4 22"/>
<keyword evidence="14" id="KW-0067">ATP-binding</keyword>
<protein>
    <recommendedName>
        <fullName evidence="21 22">Serine/threonine-protein kinase RIO3</fullName>
        <ecNumber evidence="4 22">2.7.11.1</ecNumber>
    </recommendedName>
</protein>
<evidence type="ECO:0000256" key="23">
    <source>
        <dbReference type="SAM" id="MobiDB-lite"/>
    </source>
</evidence>
<sequence length="496" mass="56622">MDGGPVELIHSSKEARCAWNISQPQTVTASLADVMSEELAKALQEEEDSSHKQWQSASPLGASGVDSNDKPGDCSEDYLLALLLQEEFDREQNFILKKEEDKFNGNSKVAISFSNYRRVVHSESDSEDEFADEDDLHRTWDSFEKSQKESPAIGKCGYSKSVAGITTKHDTKASNRRNACRIMEFPPGFATGDGGGFDMQLSNNVFNKLKLHSMSEEKRTARVHDKMEKSTAMMALDPKTRLLIYKWVNSGMLDSVDGTISTGKESVVIHAQGGECKLNLECHCRVEDMNMPKECAIKAFKTTLNEFKTRHKYIREDYRFKDRNTKLNTRKIIHVWAQKEMHNLERLERAGIPAPRPLVLKKHLLLMEFIGKDSMAAPKLKDLNLKTQEWELAYGQVEQDMKRMYEDAGLVHADLSEYNILYHNGKCYFIDVSQAVTKNVEQALHFLYRDCGNISNITKYEKNKEMLTFGVQGKPYAFDFFWEKSMDEKVGEPEEV</sequence>
<dbReference type="Proteomes" id="UP000677054">
    <property type="component" value="Unassembled WGS sequence"/>
</dbReference>
<evidence type="ECO:0000256" key="12">
    <source>
        <dbReference type="ARBA" id="ARBA00022741"/>
    </source>
</evidence>
<keyword evidence="7 22" id="KW-0723">Serine/threonine-protein kinase</keyword>
<comment type="catalytic activity">
    <reaction evidence="18 22">
        <text>L-threonyl-[protein] + ATP = O-phospho-L-threonyl-[protein] + ADP + H(+)</text>
        <dbReference type="Rhea" id="RHEA:46608"/>
        <dbReference type="Rhea" id="RHEA-COMP:11060"/>
        <dbReference type="Rhea" id="RHEA-COMP:11605"/>
        <dbReference type="ChEBI" id="CHEBI:15378"/>
        <dbReference type="ChEBI" id="CHEBI:30013"/>
        <dbReference type="ChEBI" id="CHEBI:30616"/>
        <dbReference type="ChEBI" id="CHEBI:61977"/>
        <dbReference type="ChEBI" id="CHEBI:456216"/>
        <dbReference type="EC" id="2.7.11.1"/>
    </reaction>
</comment>
<evidence type="ECO:0000256" key="4">
    <source>
        <dbReference type="ARBA" id="ARBA00012513"/>
    </source>
</evidence>
<evidence type="ECO:0000256" key="3">
    <source>
        <dbReference type="ARBA" id="ARBA00009196"/>
    </source>
</evidence>
<dbReference type="InterPro" id="IPR000687">
    <property type="entry name" value="RIO_kinase"/>
</dbReference>
<evidence type="ECO:0000256" key="15">
    <source>
        <dbReference type="ARBA" id="ARBA00022842"/>
    </source>
</evidence>
<dbReference type="EMBL" id="LR900268">
    <property type="protein sequence ID" value="CAD7244987.1"/>
    <property type="molecule type" value="Genomic_DNA"/>
</dbReference>
<feature type="domain" description="RIO kinase" evidence="24">
    <location>
        <begin position="225"/>
        <end position="483"/>
    </location>
</feature>
<comment type="similarity">
    <text evidence="3 22">Belongs to the protein kinase superfamily. RIO-type Ser/Thr kinase family.</text>
</comment>
<evidence type="ECO:0000313" key="26">
    <source>
        <dbReference type="Proteomes" id="UP000677054"/>
    </source>
</evidence>
<evidence type="ECO:0000256" key="21">
    <source>
        <dbReference type="ARBA" id="ARBA00068351"/>
    </source>
</evidence>
<evidence type="ECO:0000256" key="20">
    <source>
        <dbReference type="ARBA" id="ARBA00064322"/>
    </source>
</evidence>
<dbReference type="SMART" id="SM00090">
    <property type="entry name" value="RIO"/>
    <property type="match status" value="1"/>
</dbReference>
<keyword evidence="16" id="KW-0391">Immunity</keyword>
<keyword evidence="11 22" id="KW-0479">Metal-binding</keyword>